<evidence type="ECO:0000256" key="8">
    <source>
        <dbReference type="RuleBase" id="RU004227"/>
    </source>
</evidence>
<organism evidence="11 12">
    <name type="scientific">Bythopirellula goksoeyrii</name>
    <dbReference type="NCBI Taxonomy" id="1400387"/>
    <lineage>
        <taxon>Bacteria</taxon>
        <taxon>Pseudomonadati</taxon>
        <taxon>Planctomycetota</taxon>
        <taxon>Planctomycetia</taxon>
        <taxon>Pirellulales</taxon>
        <taxon>Lacipirellulaceae</taxon>
        <taxon>Bythopirellula</taxon>
    </lineage>
</organism>
<comment type="similarity">
    <text evidence="8">Belongs to the DnaA family.</text>
</comment>
<sequence length="360" mass="39571">MQVDEVLRIDLPPADLGTGSPHGDSFAAGSGAELNCFVAGPENRLPIRALEHLLTAEPDGDNKKWQSPGWISPLMLIGPAGSGKTLLVQGIVRRWFPALGDEGVAYFTAIDFSRGLQTSRSEGTLPEFRELLRKLRLLVIEDLHKLPPSLTIQRELRDLLDRCEERDATVICTSRMAPTTQQQLEAGLRDRLSGSLMLWLNHPGAAARLELLKLVAVERETPIDDRQLRTLAESASGPACQIVRGLREWEIAVEVGSNPGEYRTGLSAKEVIAVVARYFGLTQAALKGPARRKTLVFARSIAVYLLRTLTSVSYAEIGRALGNRDHSTVMHAMTSIQQSLPSDCQTQKTLEDLRRILLAV</sequence>
<dbReference type="AlphaFoldDB" id="A0A5B9Q5S1"/>
<dbReference type="GO" id="GO:0006270">
    <property type="term" value="P:DNA replication initiation"/>
    <property type="evidence" value="ECO:0007669"/>
    <property type="project" value="InterPro"/>
</dbReference>
<evidence type="ECO:0000256" key="3">
    <source>
        <dbReference type="ARBA" id="ARBA00022741"/>
    </source>
</evidence>
<dbReference type="InterPro" id="IPR013317">
    <property type="entry name" value="DnaA_dom"/>
</dbReference>
<dbReference type="EMBL" id="CP042913">
    <property type="protein sequence ID" value="QEG32742.1"/>
    <property type="molecule type" value="Genomic_DNA"/>
</dbReference>
<gene>
    <name evidence="11" type="primary">dnaA_1</name>
    <name evidence="11" type="ORF">Pr1d_00010</name>
</gene>
<evidence type="ECO:0000313" key="12">
    <source>
        <dbReference type="Proteomes" id="UP000323917"/>
    </source>
</evidence>
<accession>A0A5B9Q5S1</accession>
<dbReference type="Proteomes" id="UP000323917">
    <property type="component" value="Chromosome"/>
</dbReference>
<name>A0A5B9Q5S1_9BACT</name>
<keyword evidence="3 7" id="KW-0547">Nucleotide-binding</keyword>
<comment type="function">
    <text evidence="7">Plays an essential role in the initiation and regulation of chromosomal replication. ATP-DnaA binds to the origin of replication (oriC) to initiate formation of the DNA replication initiation complex once per cell cycle. Binds the DnaA box (a 9 base pair repeat at the origin) and separates the double-stranded (ds)DNA. Forms a right-handed helical filament on oriC DNA; dsDNA binds to the exterior of the filament while single-stranded (ss)DNA is stabiized in the filament's interior. The ATP-DnaA-oriC complex binds and stabilizes one strand of the AT-rich DNA unwinding element (DUE), permitting loading of DNA polymerase. After initiation quickly degrades to an ADP-DnaA complex that is not apt for DNA replication. Binds acidic phospholipids.</text>
</comment>
<evidence type="ECO:0000313" key="11">
    <source>
        <dbReference type="EMBL" id="QEG32742.1"/>
    </source>
</evidence>
<evidence type="ECO:0000256" key="2">
    <source>
        <dbReference type="ARBA" id="ARBA00022705"/>
    </source>
</evidence>
<dbReference type="Pfam" id="PF08299">
    <property type="entry name" value="Bac_DnaA_C"/>
    <property type="match status" value="1"/>
</dbReference>
<dbReference type="InterPro" id="IPR010921">
    <property type="entry name" value="Trp_repressor/repl_initiator"/>
</dbReference>
<dbReference type="PANTHER" id="PTHR30050:SF2">
    <property type="entry name" value="CHROMOSOMAL REPLICATION INITIATOR PROTEIN DNAA"/>
    <property type="match status" value="1"/>
</dbReference>
<evidence type="ECO:0000256" key="5">
    <source>
        <dbReference type="ARBA" id="ARBA00023121"/>
    </source>
</evidence>
<keyword evidence="12" id="KW-1185">Reference proteome</keyword>
<dbReference type="SUPFAM" id="SSF48295">
    <property type="entry name" value="TrpR-like"/>
    <property type="match status" value="1"/>
</dbReference>
<dbReference type="InterPro" id="IPR020591">
    <property type="entry name" value="Chromosome_initiator_DnaA-like"/>
</dbReference>
<dbReference type="GO" id="GO:0005886">
    <property type="term" value="C:plasma membrane"/>
    <property type="evidence" value="ECO:0007669"/>
    <property type="project" value="TreeGrafter"/>
</dbReference>
<protein>
    <recommendedName>
        <fullName evidence="7">Chromosomal replication initiator protein DnaA</fullName>
    </recommendedName>
</protein>
<evidence type="ECO:0000256" key="1">
    <source>
        <dbReference type="ARBA" id="ARBA00022490"/>
    </source>
</evidence>
<dbReference type="Pfam" id="PF00308">
    <property type="entry name" value="Bac_DnaA"/>
    <property type="match status" value="1"/>
</dbReference>
<dbReference type="InterPro" id="IPR018312">
    <property type="entry name" value="Chromosome_initiator_DnaA_CS"/>
</dbReference>
<evidence type="ECO:0000259" key="9">
    <source>
        <dbReference type="SMART" id="SM00382"/>
    </source>
</evidence>
<dbReference type="SMART" id="SM00382">
    <property type="entry name" value="AAA"/>
    <property type="match status" value="1"/>
</dbReference>
<feature type="domain" description="AAA+ ATPase" evidence="9">
    <location>
        <begin position="70"/>
        <end position="203"/>
    </location>
</feature>
<dbReference type="PROSITE" id="PS01008">
    <property type="entry name" value="DNAA"/>
    <property type="match status" value="1"/>
</dbReference>
<evidence type="ECO:0000256" key="6">
    <source>
        <dbReference type="ARBA" id="ARBA00023125"/>
    </source>
</evidence>
<dbReference type="Gene3D" id="3.40.50.300">
    <property type="entry name" value="P-loop containing nucleotide triphosphate hydrolases"/>
    <property type="match status" value="1"/>
</dbReference>
<dbReference type="PANTHER" id="PTHR30050">
    <property type="entry name" value="CHROMOSOMAL REPLICATION INITIATOR PROTEIN DNAA"/>
    <property type="match status" value="1"/>
</dbReference>
<evidence type="ECO:0000259" key="10">
    <source>
        <dbReference type="SMART" id="SM00760"/>
    </source>
</evidence>
<dbReference type="SUPFAM" id="SSF52540">
    <property type="entry name" value="P-loop containing nucleoside triphosphate hydrolases"/>
    <property type="match status" value="1"/>
</dbReference>
<reference evidence="11 12" key="1">
    <citation type="submission" date="2019-08" db="EMBL/GenBank/DDBJ databases">
        <title>Deep-cultivation of Planctomycetes and their phenomic and genomic characterization uncovers novel biology.</title>
        <authorList>
            <person name="Wiegand S."/>
            <person name="Jogler M."/>
            <person name="Boedeker C."/>
            <person name="Pinto D."/>
            <person name="Vollmers J."/>
            <person name="Rivas-Marin E."/>
            <person name="Kohn T."/>
            <person name="Peeters S.H."/>
            <person name="Heuer A."/>
            <person name="Rast P."/>
            <person name="Oberbeckmann S."/>
            <person name="Bunk B."/>
            <person name="Jeske O."/>
            <person name="Meyerdierks A."/>
            <person name="Storesund J.E."/>
            <person name="Kallscheuer N."/>
            <person name="Luecker S."/>
            <person name="Lage O.M."/>
            <person name="Pohl T."/>
            <person name="Merkel B.J."/>
            <person name="Hornburger P."/>
            <person name="Mueller R.-W."/>
            <person name="Bruemmer F."/>
            <person name="Labrenz M."/>
            <person name="Spormann A.M."/>
            <person name="Op den Camp H."/>
            <person name="Overmann J."/>
            <person name="Amann R."/>
            <person name="Jetten M.S.M."/>
            <person name="Mascher T."/>
            <person name="Medema M.H."/>
            <person name="Devos D.P."/>
            <person name="Kaster A.-K."/>
            <person name="Ovreas L."/>
            <person name="Rohde M."/>
            <person name="Galperin M.Y."/>
            <person name="Jogler C."/>
        </authorList>
    </citation>
    <scope>NUCLEOTIDE SEQUENCE [LARGE SCALE GENOMIC DNA]</scope>
    <source>
        <strain evidence="11 12">Pr1d</strain>
    </source>
</reference>
<dbReference type="PRINTS" id="PR00051">
    <property type="entry name" value="DNAA"/>
</dbReference>
<feature type="domain" description="Chromosomal replication initiator DnaA C-terminal" evidence="10">
    <location>
        <begin position="267"/>
        <end position="336"/>
    </location>
</feature>
<dbReference type="InterPro" id="IPR027417">
    <property type="entry name" value="P-loop_NTPase"/>
</dbReference>
<keyword evidence="4 7" id="KW-0067">ATP-binding</keyword>
<dbReference type="GO" id="GO:0006275">
    <property type="term" value="P:regulation of DNA replication"/>
    <property type="evidence" value="ECO:0007669"/>
    <property type="project" value="InterPro"/>
</dbReference>
<keyword evidence="5" id="KW-0446">Lipid-binding</keyword>
<proteinExistence type="inferred from homology"/>
<dbReference type="Gene3D" id="1.10.1750.10">
    <property type="match status" value="1"/>
</dbReference>
<keyword evidence="2 7" id="KW-0235">DNA replication</keyword>
<dbReference type="KEGG" id="bgok:Pr1d_00010"/>
<evidence type="ECO:0000256" key="4">
    <source>
        <dbReference type="ARBA" id="ARBA00022840"/>
    </source>
</evidence>
<dbReference type="GO" id="GO:0005524">
    <property type="term" value="F:ATP binding"/>
    <property type="evidence" value="ECO:0007669"/>
    <property type="project" value="UniProtKB-KW"/>
</dbReference>
<keyword evidence="6 7" id="KW-0238">DNA-binding</keyword>
<dbReference type="GO" id="GO:0003688">
    <property type="term" value="F:DNA replication origin binding"/>
    <property type="evidence" value="ECO:0007669"/>
    <property type="project" value="InterPro"/>
</dbReference>
<dbReference type="GO" id="GO:0008289">
    <property type="term" value="F:lipid binding"/>
    <property type="evidence" value="ECO:0007669"/>
    <property type="project" value="UniProtKB-KW"/>
</dbReference>
<dbReference type="CDD" id="cd06571">
    <property type="entry name" value="Bac_DnaA_C"/>
    <property type="match status" value="1"/>
</dbReference>
<dbReference type="SMART" id="SM00760">
    <property type="entry name" value="Bac_DnaA_C"/>
    <property type="match status" value="1"/>
</dbReference>
<dbReference type="InterPro" id="IPR003593">
    <property type="entry name" value="AAA+_ATPase"/>
</dbReference>
<dbReference type="RefSeq" id="WP_210417837.1">
    <property type="nucleotide sequence ID" value="NZ_CP042913.1"/>
</dbReference>
<keyword evidence="1" id="KW-0963">Cytoplasm</keyword>
<evidence type="ECO:0000256" key="7">
    <source>
        <dbReference type="RuleBase" id="RU000577"/>
    </source>
</evidence>
<dbReference type="InterPro" id="IPR013159">
    <property type="entry name" value="DnaA_C"/>
</dbReference>